<proteinExistence type="predicted"/>
<evidence type="ECO:0000313" key="2">
    <source>
        <dbReference type="EMBL" id="WOJ90383.1"/>
    </source>
</evidence>
<evidence type="ECO:0000256" key="1">
    <source>
        <dbReference type="SAM" id="MobiDB-lite"/>
    </source>
</evidence>
<gene>
    <name evidence="2" type="ORF">RZS28_03560</name>
</gene>
<feature type="compositionally biased region" description="Basic and acidic residues" evidence="1">
    <location>
        <begin position="47"/>
        <end position="57"/>
    </location>
</feature>
<dbReference type="RefSeq" id="WP_407339831.1">
    <property type="nucleotide sequence ID" value="NZ_CP136862.1"/>
</dbReference>
<protein>
    <submittedName>
        <fullName evidence="2">Uncharacterized protein</fullName>
    </submittedName>
</protein>
<feature type="region of interest" description="Disordered" evidence="1">
    <location>
        <begin position="47"/>
        <end position="101"/>
    </location>
</feature>
<reference evidence="2 3" key="1">
    <citation type="submission" date="2023-10" db="EMBL/GenBank/DDBJ databases">
        <title>Novel methanotroph of the genus Methylocapsa from a subarctic wetland.</title>
        <authorList>
            <person name="Belova S.E."/>
            <person name="Oshkin I.Y."/>
            <person name="Miroshnikov K."/>
            <person name="Dedysh S.N."/>
        </authorList>
    </citation>
    <scope>NUCLEOTIDE SEQUENCE [LARGE SCALE GENOMIC DNA]</scope>
    <source>
        <strain evidence="2 3">RX1</strain>
    </source>
</reference>
<name>A0ABZ0HUZ8_9HYPH</name>
<evidence type="ECO:0000313" key="3">
    <source>
        <dbReference type="Proteomes" id="UP001626536"/>
    </source>
</evidence>
<keyword evidence="3" id="KW-1185">Reference proteome</keyword>
<organism evidence="2 3">
    <name type="scientific">Methylocapsa polymorpha</name>
    <dbReference type="NCBI Taxonomy" id="3080828"/>
    <lineage>
        <taxon>Bacteria</taxon>
        <taxon>Pseudomonadati</taxon>
        <taxon>Pseudomonadota</taxon>
        <taxon>Alphaproteobacteria</taxon>
        <taxon>Hyphomicrobiales</taxon>
        <taxon>Beijerinckiaceae</taxon>
        <taxon>Methylocapsa</taxon>
    </lineage>
</organism>
<accession>A0ABZ0HUZ8</accession>
<feature type="compositionally biased region" description="Basic and acidic residues" evidence="1">
    <location>
        <begin position="74"/>
        <end position="101"/>
    </location>
</feature>
<dbReference type="EMBL" id="CP136862">
    <property type="protein sequence ID" value="WOJ90383.1"/>
    <property type="molecule type" value="Genomic_DNA"/>
</dbReference>
<dbReference type="Proteomes" id="UP001626536">
    <property type="component" value="Chromosome"/>
</dbReference>
<sequence>MKSKRRDGNYVQISWIMLGIWREDRKVVRYMDRDRLNLCRDNLKAEAKGAAAGDKRAKQQTASGETLISPAALRRNEESNEKAAKRLAAKDDRAEKPRSAP</sequence>